<evidence type="ECO:0000259" key="1">
    <source>
        <dbReference type="Pfam" id="PF01370"/>
    </source>
</evidence>
<name>A0ABR8LPV6_9ALTE</name>
<dbReference type="Pfam" id="PF01370">
    <property type="entry name" value="Epimerase"/>
    <property type="match status" value="1"/>
</dbReference>
<evidence type="ECO:0000313" key="2">
    <source>
        <dbReference type="EMBL" id="MBD3586946.1"/>
    </source>
</evidence>
<comment type="caution">
    <text evidence="2">The sequence shown here is derived from an EMBL/GenBank/DDBJ whole genome shotgun (WGS) entry which is preliminary data.</text>
</comment>
<reference evidence="2 3" key="1">
    <citation type="submission" date="2020-04" db="EMBL/GenBank/DDBJ databases">
        <title>Salinimonas sp. HHU 13199.</title>
        <authorList>
            <person name="Cui X."/>
            <person name="Zhang D."/>
        </authorList>
    </citation>
    <scope>NUCLEOTIDE SEQUENCE [LARGE SCALE GENOMIC DNA]</scope>
    <source>
        <strain evidence="2 3">HHU 13199</strain>
    </source>
</reference>
<dbReference type="SUPFAM" id="SSF51735">
    <property type="entry name" value="NAD(P)-binding Rossmann-fold domains"/>
    <property type="match status" value="1"/>
</dbReference>
<accession>A0ABR8LPV6</accession>
<dbReference type="RefSeq" id="WP_191026140.1">
    <property type="nucleotide sequence ID" value="NZ_JABBXD010000009.1"/>
</dbReference>
<dbReference type="InterPro" id="IPR001509">
    <property type="entry name" value="Epimerase_deHydtase"/>
</dbReference>
<dbReference type="PANTHER" id="PTHR48079">
    <property type="entry name" value="PROTEIN YEEZ"/>
    <property type="match status" value="1"/>
</dbReference>
<evidence type="ECO:0000313" key="3">
    <source>
        <dbReference type="Proteomes" id="UP000624419"/>
    </source>
</evidence>
<dbReference type="Gene3D" id="3.40.50.720">
    <property type="entry name" value="NAD(P)-binding Rossmann-like Domain"/>
    <property type="match status" value="1"/>
</dbReference>
<proteinExistence type="predicted"/>
<sequence>MTALTLCGCGWLGKQLAATASTTDIIGTTQRADNVSALRQLGVTPFTFQLGDDVSQLTQAAKHSTVVLNIPPGARKKPLDPEFVPQMCALIDEFFANDASALIFISTTAVYGDSENTVTEKTPVAPTTPSGKAHVEIEQHLLRQYSHKAAVFRLAGLVGADRHPVNFLAGRQLDKGEQVVNLVHGEDVCSAIHQWLSNPEFGITYHLCSLEHPKRGDYYPACARQRSLAEPEFNEGYEMLSPAGKRIDATASWQRLGLTPTYASPYDMI</sequence>
<organism evidence="2 3">
    <name type="scientific">Salinimonas profundi</name>
    <dbReference type="NCBI Taxonomy" id="2729140"/>
    <lineage>
        <taxon>Bacteria</taxon>
        <taxon>Pseudomonadati</taxon>
        <taxon>Pseudomonadota</taxon>
        <taxon>Gammaproteobacteria</taxon>
        <taxon>Alteromonadales</taxon>
        <taxon>Alteromonadaceae</taxon>
        <taxon>Alteromonas/Salinimonas group</taxon>
        <taxon>Salinimonas</taxon>
    </lineage>
</organism>
<dbReference type="InterPro" id="IPR036291">
    <property type="entry name" value="NAD(P)-bd_dom_sf"/>
</dbReference>
<feature type="domain" description="NAD-dependent epimerase/dehydratase" evidence="1">
    <location>
        <begin position="63"/>
        <end position="202"/>
    </location>
</feature>
<dbReference type="EMBL" id="JABBXD010000009">
    <property type="protein sequence ID" value="MBD3586946.1"/>
    <property type="molecule type" value="Genomic_DNA"/>
</dbReference>
<dbReference type="InterPro" id="IPR051783">
    <property type="entry name" value="NAD(P)-dependent_oxidoreduct"/>
</dbReference>
<protein>
    <submittedName>
        <fullName evidence="2">NAD-dependent epimerase/dehydratase family protein</fullName>
    </submittedName>
</protein>
<dbReference type="Proteomes" id="UP000624419">
    <property type="component" value="Unassembled WGS sequence"/>
</dbReference>
<keyword evidence="3" id="KW-1185">Reference proteome</keyword>
<gene>
    <name evidence="2" type="ORF">HHX48_14465</name>
</gene>
<dbReference type="PANTHER" id="PTHR48079:SF6">
    <property type="entry name" value="NAD(P)-BINDING DOMAIN-CONTAINING PROTEIN-RELATED"/>
    <property type="match status" value="1"/>
</dbReference>